<protein>
    <submittedName>
        <fullName evidence="1">Uncharacterized protein</fullName>
    </submittedName>
</protein>
<name>A0ABU9G4P6_9GAMM</name>
<gene>
    <name evidence="1" type="ORF">V6242_08755</name>
</gene>
<evidence type="ECO:0000313" key="1">
    <source>
        <dbReference type="EMBL" id="MEL0613235.1"/>
    </source>
</evidence>
<accession>A0ABU9G4P6</accession>
<reference evidence="1 2" key="1">
    <citation type="submission" date="2024-02" db="EMBL/GenBank/DDBJ databases">
        <title>Bacteria isolated from the canopy kelp, Nereocystis luetkeana.</title>
        <authorList>
            <person name="Pfister C.A."/>
            <person name="Younker I.T."/>
            <person name="Light S.H."/>
        </authorList>
    </citation>
    <scope>NUCLEOTIDE SEQUENCE [LARGE SCALE GENOMIC DNA]</scope>
    <source>
        <strain evidence="1 2">TI.4.07</strain>
    </source>
</reference>
<comment type="caution">
    <text evidence="1">The sequence shown here is derived from an EMBL/GenBank/DDBJ whole genome shotgun (WGS) entry which is preliminary data.</text>
</comment>
<evidence type="ECO:0000313" key="2">
    <source>
        <dbReference type="Proteomes" id="UP001379949"/>
    </source>
</evidence>
<dbReference type="Proteomes" id="UP001379949">
    <property type="component" value="Unassembled WGS sequence"/>
</dbReference>
<organism evidence="1 2">
    <name type="scientific">Marinomonas arenicola</name>
    <dbReference type="NCBI Taxonomy" id="569601"/>
    <lineage>
        <taxon>Bacteria</taxon>
        <taxon>Pseudomonadati</taxon>
        <taxon>Pseudomonadota</taxon>
        <taxon>Gammaproteobacteria</taxon>
        <taxon>Oceanospirillales</taxon>
        <taxon>Oceanospirillaceae</taxon>
        <taxon>Marinomonas</taxon>
    </lineage>
</organism>
<dbReference type="RefSeq" id="WP_341564370.1">
    <property type="nucleotide sequence ID" value="NZ_JBAKAQ010000004.1"/>
</dbReference>
<proteinExistence type="predicted"/>
<sequence length="160" mass="18166">MTALIVVFITLSLMGSALWIMPPKQERRRMALRMLARQHNLIVQLTSIGLPDKWDKSKEAHKVCGYAHYRAKPLEQMTDNVLLLTYDVWKYQEVTAGWWSNQALSLSDQDKANLALLLSSVMAIEISRESVVAYWQEAGGEEMVDVMAKLLPSLAEMSLK</sequence>
<keyword evidence="2" id="KW-1185">Reference proteome</keyword>
<dbReference type="EMBL" id="JBAKAR010000005">
    <property type="protein sequence ID" value="MEL0613235.1"/>
    <property type="molecule type" value="Genomic_DNA"/>
</dbReference>